<dbReference type="SUPFAM" id="SSF46689">
    <property type="entry name" value="Homeodomain-like"/>
    <property type="match status" value="1"/>
</dbReference>
<dbReference type="Proteomes" id="UP000261540">
    <property type="component" value="Unplaced"/>
</dbReference>
<dbReference type="GeneTree" id="ENSGT00940000179048"/>
<dbReference type="AlphaFoldDB" id="A0A3B3SZ23"/>
<reference evidence="1" key="2">
    <citation type="submission" date="2025-09" db="UniProtKB">
        <authorList>
            <consortium name="Ensembl"/>
        </authorList>
    </citation>
    <scope>IDENTIFICATION</scope>
</reference>
<accession>A0A3B3SZ23</accession>
<reference evidence="1" key="1">
    <citation type="submission" date="2025-08" db="UniProtKB">
        <authorList>
            <consortium name="Ensembl"/>
        </authorList>
    </citation>
    <scope>IDENTIFICATION</scope>
</reference>
<evidence type="ECO:0000313" key="1">
    <source>
        <dbReference type="Ensembl" id="ENSPKIP00000035889.1"/>
    </source>
</evidence>
<dbReference type="InterPro" id="IPR009057">
    <property type="entry name" value="Homeodomain-like_sf"/>
</dbReference>
<protein>
    <recommendedName>
        <fullName evidence="3">Transposase Tc1-like domain-containing protein</fullName>
    </recommendedName>
</protein>
<organism evidence="1 2">
    <name type="scientific">Paramormyrops kingsleyae</name>
    <dbReference type="NCBI Taxonomy" id="1676925"/>
    <lineage>
        <taxon>Eukaryota</taxon>
        <taxon>Metazoa</taxon>
        <taxon>Chordata</taxon>
        <taxon>Craniata</taxon>
        <taxon>Vertebrata</taxon>
        <taxon>Euteleostomi</taxon>
        <taxon>Actinopterygii</taxon>
        <taxon>Neopterygii</taxon>
        <taxon>Teleostei</taxon>
        <taxon>Osteoglossocephala</taxon>
        <taxon>Osteoglossomorpha</taxon>
        <taxon>Osteoglossiformes</taxon>
        <taxon>Mormyridae</taxon>
        <taxon>Paramormyrops</taxon>
    </lineage>
</organism>
<evidence type="ECO:0000313" key="2">
    <source>
        <dbReference type="Proteomes" id="UP000261540"/>
    </source>
</evidence>
<keyword evidence="2" id="KW-1185">Reference proteome</keyword>
<dbReference type="Ensembl" id="ENSPKIT00000016829.1">
    <property type="protein sequence ID" value="ENSPKIP00000035889.1"/>
    <property type="gene ID" value="ENSPKIG00000014663.1"/>
</dbReference>
<proteinExistence type="predicted"/>
<name>A0A3B3SZ23_9TELE</name>
<evidence type="ECO:0008006" key="3">
    <source>
        <dbReference type="Google" id="ProtNLM"/>
    </source>
</evidence>
<sequence length="112" mass="12399">MIRFHLTEFDRGHIVGLHEAGRLYCAIARHVGHADVTVVRCWNQWASEGIQACRKGSGCPKQTTSREDRPIVFQLKEWSVFAALAADVPVLISDPLVSGTEKSRGNPKLCEA</sequence>